<proteinExistence type="predicted"/>
<dbReference type="PROSITE" id="PS50994">
    <property type="entry name" value="INTEGRASE"/>
    <property type="match status" value="1"/>
</dbReference>
<reference evidence="2" key="1">
    <citation type="journal article" date="2022" name="Int. J. Mol. Sci.">
        <title>Draft Genome of Tanacetum Coccineum: Genomic Comparison of Closely Related Tanacetum-Family Plants.</title>
        <authorList>
            <person name="Yamashiro T."/>
            <person name="Shiraishi A."/>
            <person name="Nakayama K."/>
            <person name="Satake H."/>
        </authorList>
    </citation>
    <scope>NUCLEOTIDE SEQUENCE</scope>
</reference>
<evidence type="ECO:0000313" key="2">
    <source>
        <dbReference type="EMBL" id="GJS99350.1"/>
    </source>
</evidence>
<dbReference type="InterPro" id="IPR012337">
    <property type="entry name" value="RNaseH-like_sf"/>
</dbReference>
<dbReference type="PANTHER" id="PTHR46148">
    <property type="entry name" value="CHROMO DOMAIN-CONTAINING PROTEIN"/>
    <property type="match status" value="1"/>
</dbReference>
<dbReference type="SUPFAM" id="SSF53098">
    <property type="entry name" value="Ribonuclease H-like"/>
    <property type="match status" value="1"/>
</dbReference>
<protein>
    <submittedName>
        <fullName evidence="2">Reverse transcriptase domain-containing protein</fullName>
    </submittedName>
</protein>
<dbReference type="GO" id="GO:0003964">
    <property type="term" value="F:RNA-directed DNA polymerase activity"/>
    <property type="evidence" value="ECO:0007669"/>
    <property type="project" value="UniProtKB-KW"/>
</dbReference>
<keyword evidence="3" id="KW-1185">Reference proteome</keyword>
<gene>
    <name evidence="2" type="ORF">Tco_0820520</name>
</gene>
<dbReference type="EMBL" id="BQNB010012111">
    <property type="protein sequence ID" value="GJS99350.1"/>
    <property type="molecule type" value="Genomic_DNA"/>
</dbReference>
<keyword evidence="2" id="KW-0548">Nucleotidyltransferase</keyword>
<dbReference type="Pfam" id="PF24626">
    <property type="entry name" value="SH3_Tf2-1"/>
    <property type="match status" value="1"/>
</dbReference>
<name>A0ABQ5AAJ7_9ASTR</name>
<dbReference type="PANTHER" id="PTHR46148:SF57">
    <property type="entry name" value="OS12G0499874 PROTEIN"/>
    <property type="match status" value="1"/>
</dbReference>
<accession>A0ABQ5AAJ7</accession>
<dbReference type="Gene3D" id="3.30.420.10">
    <property type="entry name" value="Ribonuclease H-like superfamily/Ribonuclease H"/>
    <property type="match status" value="1"/>
</dbReference>
<organism evidence="2 3">
    <name type="scientific">Tanacetum coccineum</name>
    <dbReference type="NCBI Taxonomy" id="301880"/>
    <lineage>
        <taxon>Eukaryota</taxon>
        <taxon>Viridiplantae</taxon>
        <taxon>Streptophyta</taxon>
        <taxon>Embryophyta</taxon>
        <taxon>Tracheophyta</taxon>
        <taxon>Spermatophyta</taxon>
        <taxon>Magnoliopsida</taxon>
        <taxon>eudicotyledons</taxon>
        <taxon>Gunneridae</taxon>
        <taxon>Pentapetalae</taxon>
        <taxon>asterids</taxon>
        <taxon>campanulids</taxon>
        <taxon>Asterales</taxon>
        <taxon>Asteraceae</taxon>
        <taxon>Asteroideae</taxon>
        <taxon>Anthemideae</taxon>
        <taxon>Anthemidinae</taxon>
        <taxon>Tanacetum</taxon>
    </lineage>
</organism>
<dbReference type="InterPro" id="IPR056924">
    <property type="entry name" value="SH3_Tf2-1"/>
</dbReference>
<comment type="caution">
    <text evidence="2">The sequence shown here is derived from an EMBL/GenBank/DDBJ whole genome shotgun (WGS) entry which is preliminary data.</text>
</comment>
<keyword evidence="2" id="KW-0695">RNA-directed DNA polymerase</keyword>
<evidence type="ECO:0000313" key="3">
    <source>
        <dbReference type="Proteomes" id="UP001151760"/>
    </source>
</evidence>
<keyword evidence="2" id="KW-0808">Transferase</keyword>
<reference evidence="2" key="2">
    <citation type="submission" date="2022-01" db="EMBL/GenBank/DDBJ databases">
        <authorList>
            <person name="Yamashiro T."/>
            <person name="Shiraishi A."/>
            <person name="Satake H."/>
            <person name="Nakayama K."/>
        </authorList>
    </citation>
    <scope>NUCLEOTIDE SEQUENCE</scope>
</reference>
<dbReference type="InterPro" id="IPR036397">
    <property type="entry name" value="RNaseH_sf"/>
</dbReference>
<dbReference type="Proteomes" id="UP001151760">
    <property type="component" value="Unassembled WGS sequence"/>
</dbReference>
<evidence type="ECO:0000259" key="1">
    <source>
        <dbReference type="PROSITE" id="PS50994"/>
    </source>
</evidence>
<sequence>MVCRSRSYLIVIVDLRQGFWQSMQEALGTRLDMSTTYHPQTDGQSERTIQTLEDMLRVCVLDFEGSWDVHLPLVEFSYNNSYHSSVRCTPYEALYVQETTKKISQIKDRLKAACVRQKIYVDKRRKPLEFSVGDYVLLKVSPWKGVVRFRKKGKLAPRFVRPFEIIEKKYLADPTLQIPLDEIRVDANLTFVEKPVEILEREFKKLKWSRIAIVKNELECDIFEVKLSTITPLKTLRMTIQHASDLYASNLKNVLEIDRLNGTLIGLGAYDLRVMTSRALVYAGLMTSRDDRSWYMISGDAKSWD</sequence>
<feature type="domain" description="Integrase catalytic" evidence="1">
    <location>
        <begin position="1"/>
        <end position="98"/>
    </location>
</feature>
<dbReference type="InterPro" id="IPR001584">
    <property type="entry name" value="Integrase_cat-core"/>
</dbReference>